<protein>
    <submittedName>
        <fullName evidence="1">Sulfatase</fullName>
    </submittedName>
</protein>
<evidence type="ECO:0000313" key="1">
    <source>
        <dbReference type="EMBL" id="GEP43805.1"/>
    </source>
</evidence>
<evidence type="ECO:0000313" key="2">
    <source>
        <dbReference type="Proteomes" id="UP000321577"/>
    </source>
</evidence>
<dbReference type="EMBL" id="BKAG01000021">
    <property type="protein sequence ID" value="GEP43805.1"/>
    <property type="molecule type" value="Genomic_DNA"/>
</dbReference>
<accession>A0A512MAN7</accession>
<dbReference type="InterPro" id="IPR010869">
    <property type="entry name" value="DUF1501"/>
</dbReference>
<comment type="caution">
    <text evidence="1">The sequence shown here is derived from an EMBL/GenBank/DDBJ whole genome shotgun (WGS) entry which is preliminary data.</text>
</comment>
<keyword evidence="2" id="KW-1185">Reference proteome</keyword>
<proteinExistence type="predicted"/>
<dbReference type="PANTHER" id="PTHR43737">
    <property type="entry name" value="BLL7424 PROTEIN"/>
    <property type="match status" value="1"/>
</dbReference>
<sequence>MITPPNIPTNLSRRSLLSRASTGFGMAALAGLMQEEAQAALPLVHRSKRFAPKARSVIFLYMSGGVSHVDSFDPKPMLQKYAGQPMPGGAIKTQFNNNGTLQPSHWAFKNRGRSGLPVSDLFPQIGGVADDLCVVRSMTAKFSEHAQGNFFMHTGFPFLGFPSAGAWTSYGLGTESRDLPGYMVLQSGDARTPHGGVGLFSNGFLPAQHQASIVQADEAEAVDNIRPRQPLGMQRKQLDFIGAMDRRFAKNTQRDMHVEAAISNYEMAWRMQSAVPELCDISGETEATKKLYGLDDPEPKKAAYARQCLLARRLVERGVRFIELSALGYNIGGGNAANPWDHHSQVKEGHGMVANQIDQPIAALIKDLKARGLLDSTLLVWAGEFGRTPFAQGSNGRDHNPHGFSIWMAGGGVKGGHVHGATDDFGYKATEDACTVYDMWATVLHLMGVDHEQLTYRFSGRDLRLTDVHGNVLRDIIA</sequence>
<dbReference type="Pfam" id="PF07394">
    <property type="entry name" value="DUF1501"/>
    <property type="match status" value="1"/>
</dbReference>
<dbReference type="RefSeq" id="WP_146851374.1">
    <property type="nucleotide sequence ID" value="NZ_BKAG01000021.1"/>
</dbReference>
<name>A0A512MAN7_9BACT</name>
<dbReference type="InterPro" id="IPR006311">
    <property type="entry name" value="TAT_signal"/>
</dbReference>
<dbReference type="PANTHER" id="PTHR43737:SF1">
    <property type="entry name" value="DUF1501 DOMAIN-CONTAINING PROTEIN"/>
    <property type="match status" value="1"/>
</dbReference>
<dbReference type="OrthoDB" id="176308at2"/>
<dbReference type="Gene3D" id="3.40.720.10">
    <property type="entry name" value="Alkaline Phosphatase, subunit A"/>
    <property type="match status" value="1"/>
</dbReference>
<reference evidence="1 2" key="1">
    <citation type="submission" date="2019-07" db="EMBL/GenBank/DDBJ databases">
        <title>Whole genome shotgun sequence of Brevifollis gellanilyticus NBRC 108608.</title>
        <authorList>
            <person name="Hosoyama A."/>
            <person name="Uohara A."/>
            <person name="Ohji S."/>
            <person name="Ichikawa N."/>
        </authorList>
    </citation>
    <scope>NUCLEOTIDE SEQUENCE [LARGE SCALE GENOMIC DNA]</scope>
    <source>
        <strain evidence="1 2">NBRC 108608</strain>
    </source>
</reference>
<dbReference type="InterPro" id="IPR017850">
    <property type="entry name" value="Alkaline_phosphatase_core_sf"/>
</dbReference>
<gene>
    <name evidence="1" type="ORF">BGE01nite_30960</name>
</gene>
<dbReference type="AlphaFoldDB" id="A0A512MAN7"/>
<dbReference type="PROSITE" id="PS51318">
    <property type="entry name" value="TAT"/>
    <property type="match status" value="1"/>
</dbReference>
<dbReference type="SUPFAM" id="SSF53649">
    <property type="entry name" value="Alkaline phosphatase-like"/>
    <property type="match status" value="1"/>
</dbReference>
<dbReference type="Proteomes" id="UP000321577">
    <property type="component" value="Unassembled WGS sequence"/>
</dbReference>
<organism evidence="1 2">
    <name type="scientific">Brevifollis gellanilyticus</name>
    <dbReference type="NCBI Taxonomy" id="748831"/>
    <lineage>
        <taxon>Bacteria</taxon>
        <taxon>Pseudomonadati</taxon>
        <taxon>Verrucomicrobiota</taxon>
        <taxon>Verrucomicrobiia</taxon>
        <taxon>Verrucomicrobiales</taxon>
        <taxon>Verrucomicrobiaceae</taxon>
    </lineage>
</organism>